<feature type="domain" description="GH18" evidence="8">
    <location>
        <begin position="62"/>
        <end position="348"/>
    </location>
</feature>
<dbReference type="InterPro" id="IPR011583">
    <property type="entry name" value="Chitinase_II/V-like_cat"/>
</dbReference>
<evidence type="ECO:0000256" key="3">
    <source>
        <dbReference type="ARBA" id="ARBA00022801"/>
    </source>
</evidence>
<feature type="compositionally biased region" description="Low complexity" evidence="7">
    <location>
        <begin position="25"/>
        <end position="51"/>
    </location>
</feature>
<proteinExistence type="inferred from homology"/>
<dbReference type="PANTHER" id="PTHR11177">
    <property type="entry name" value="CHITINASE"/>
    <property type="match status" value="1"/>
</dbReference>
<dbReference type="InterPro" id="IPR050314">
    <property type="entry name" value="Glycosyl_Hydrlase_18"/>
</dbReference>
<feature type="region of interest" description="Disordered" evidence="7">
    <location>
        <begin position="20"/>
        <end position="57"/>
    </location>
</feature>
<dbReference type="GO" id="GO:0016787">
    <property type="term" value="F:hydrolase activity"/>
    <property type="evidence" value="ECO:0007669"/>
    <property type="project" value="UniProtKB-KW"/>
</dbReference>
<evidence type="ECO:0000313" key="10">
    <source>
        <dbReference type="Proteomes" id="UP001168380"/>
    </source>
</evidence>
<dbReference type="Pfam" id="PF00704">
    <property type="entry name" value="Glyco_hydro_18"/>
    <property type="match status" value="1"/>
</dbReference>
<comment type="similarity">
    <text evidence="6">Belongs to the glycosyl hydrolase 18 family.</text>
</comment>
<dbReference type="PROSITE" id="PS01095">
    <property type="entry name" value="GH18_1"/>
    <property type="match status" value="1"/>
</dbReference>
<dbReference type="InterPro" id="IPR017853">
    <property type="entry name" value="GH"/>
</dbReference>
<name>A0ABT8TIX0_9GAMM</name>
<dbReference type="InterPro" id="IPR001223">
    <property type="entry name" value="Glyco_hydro18_cat"/>
</dbReference>
<evidence type="ECO:0000256" key="2">
    <source>
        <dbReference type="ARBA" id="ARBA00012729"/>
    </source>
</evidence>
<dbReference type="EC" id="3.2.1.14" evidence="2"/>
<comment type="caution">
    <text evidence="9">The sequence shown here is derived from an EMBL/GenBank/DDBJ whole genome shotgun (WGS) entry which is preliminary data.</text>
</comment>
<keyword evidence="3 5" id="KW-0378">Hydrolase</keyword>
<dbReference type="PROSITE" id="PS51910">
    <property type="entry name" value="GH18_2"/>
    <property type="match status" value="1"/>
</dbReference>
<accession>A0ABT8TIX0</accession>
<evidence type="ECO:0000256" key="4">
    <source>
        <dbReference type="ARBA" id="ARBA00023295"/>
    </source>
</evidence>
<evidence type="ECO:0000256" key="1">
    <source>
        <dbReference type="ARBA" id="ARBA00000822"/>
    </source>
</evidence>
<evidence type="ECO:0000256" key="6">
    <source>
        <dbReference type="RuleBase" id="RU004453"/>
    </source>
</evidence>
<sequence>MIKALWITLFAAGLAACGSSGGSGTSSASSVVSSSPSSESRSSASQSSVSSTPVTDECPQGRHIVGYFPDWQGEVADVQFSYLTHINYSFLLPNADGGLQPLGVAGENRLMALVSMARPAGVKVGIALGGWNDGDDSAFVALAQEAQTRTRFVQAVTDFVVEYELDGVDMDWEYPSSDEEAANYLLLMQQMRESLDALPGEHFLTAAVVGAGDWAGRYILPEVFEIVDFLNLMAYDNTSEPHHSSFNYAIAALDYWSARGLTREKTVLGVPFYGRPSYTAYRQYVANSLDNACVSEVGNDFYNGIISVREKAQLVQSRTCGIMMWELTQDTTDDTSLLRAMWEVVEGEPASYFCPES</sequence>
<organism evidence="9 10">
    <name type="scientific">Gilvimarinus algae</name>
    <dbReference type="NCBI Taxonomy" id="3058037"/>
    <lineage>
        <taxon>Bacteria</taxon>
        <taxon>Pseudomonadati</taxon>
        <taxon>Pseudomonadota</taxon>
        <taxon>Gammaproteobacteria</taxon>
        <taxon>Cellvibrionales</taxon>
        <taxon>Cellvibrionaceae</taxon>
        <taxon>Gilvimarinus</taxon>
    </lineage>
</organism>
<evidence type="ECO:0000256" key="7">
    <source>
        <dbReference type="SAM" id="MobiDB-lite"/>
    </source>
</evidence>
<comment type="catalytic activity">
    <reaction evidence="1">
        <text>Random endo-hydrolysis of N-acetyl-beta-D-glucosaminide (1-&gt;4)-beta-linkages in chitin and chitodextrins.</text>
        <dbReference type="EC" id="3.2.1.14"/>
    </reaction>
</comment>
<dbReference type="Proteomes" id="UP001168380">
    <property type="component" value="Unassembled WGS sequence"/>
</dbReference>
<dbReference type="Gene3D" id="3.40.5.30">
    <property type="entry name" value="(Trans)glycosidases - domain 2"/>
    <property type="match status" value="1"/>
</dbReference>
<evidence type="ECO:0000256" key="5">
    <source>
        <dbReference type="RuleBase" id="RU000489"/>
    </source>
</evidence>
<gene>
    <name evidence="9" type="ORF">QWI16_17825</name>
</gene>
<dbReference type="Gene3D" id="3.20.20.80">
    <property type="entry name" value="Glycosidases"/>
    <property type="match status" value="1"/>
</dbReference>
<evidence type="ECO:0000259" key="8">
    <source>
        <dbReference type="PROSITE" id="PS51910"/>
    </source>
</evidence>
<dbReference type="RefSeq" id="WP_302715272.1">
    <property type="nucleotide sequence ID" value="NZ_JAULRT010000062.1"/>
</dbReference>
<dbReference type="PANTHER" id="PTHR11177:SF317">
    <property type="entry name" value="CHITINASE 12-RELATED"/>
    <property type="match status" value="1"/>
</dbReference>
<evidence type="ECO:0000313" key="9">
    <source>
        <dbReference type="EMBL" id="MDO3384046.1"/>
    </source>
</evidence>
<reference evidence="9" key="1">
    <citation type="submission" date="2023-07" db="EMBL/GenBank/DDBJ databases">
        <title>Gilvimarinus algae sp. nov., isolated from the surface of Kelp.</title>
        <authorList>
            <person name="Sun Y.Y."/>
            <person name="Gong Y."/>
            <person name="Du Z.J."/>
        </authorList>
    </citation>
    <scope>NUCLEOTIDE SEQUENCE</scope>
    <source>
        <strain evidence="9">SDUM040014</strain>
    </source>
</reference>
<dbReference type="SUPFAM" id="SSF51445">
    <property type="entry name" value="(Trans)glycosidases"/>
    <property type="match status" value="1"/>
</dbReference>
<keyword evidence="10" id="KW-1185">Reference proteome</keyword>
<dbReference type="EMBL" id="JAULRT010000062">
    <property type="protein sequence ID" value="MDO3384046.1"/>
    <property type="molecule type" value="Genomic_DNA"/>
</dbReference>
<keyword evidence="4 5" id="KW-0326">Glycosidase</keyword>
<dbReference type="InterPro" id="IPR001579">
    <property type="entry name" value="Glyco_hydro_18_chit_AS"/>
</dbReference>
<protein>
    <recommendedName>
        <fullName evidence="2">chitinase</fullName>
        <ecNumber evidence="2">3.2.1.14</ecNumber>
    </recommendedName>
</protein>
<dbReference type="PROSITE" id="PS51257">
    <property type="entry name" value="PROKAR_LIPOPROTEIN"/>
    <property type="match status" value="1"/>
</dbReference>
<dbReference type="SMART" id="SM00636">
    <property type="entry name" value="Glyco_18"/>
    <property type="match status" value="1"/>
</dbReference>